<dbReference type="AlphaFoldDB" id="A0A3B1B0J8"/>
<dbReference type="FunFam" id="3.40.309.10:FF:000004">
    <property type="entry name" value="Succinate-semialdehyde dehydrogenase I"/>
    <property type="match status" value="1"/>
</dbReference>
<evidence type="ECO:0000259" key="3">
    <source>
        <dbReference type="Pfam" id="PF00171"/>
    </source>
</evidence>
<dbReference type="InterPro" id="IPR010102">
    <property type="entry name" value="Succ_semiAld_DH"/>
</dbReference>
<dbReference type="FunFam" id="3.40.605.10:FF:000005">
    <property type="entry name" value="Succinate-semialdehyde dehydrogenase I"/>
    <property type="match status" value="1"/>
</dbReference>
<dbReference type="EMBL" id="UOFW01000117">
    <property type="protein sequence ID" value="VAX04978.1"/>
    <property type="molecule type" value="Genomic_DNA"/>
</dbReference>
<evidence type="ECO:0000256" key="1">
    <source>
        <dbReference type="ARBA" id="ARBA00009986"/>
    </source>
</evidence>
<dbReference type="InterPro" id="IPR050740">
    <property type="entry name" value="Aldehyde_DH_Superfamily"/>
</dbReference>
<gene>
    <name evidence="4" type="ORF">MNBD_ALPHA03-1101</name>
</gene>
<dbReference type="GO" id="GO:0004777">
    <property type="term" value="F:succinate-semialdehyde dehydrogenase (NAD+) activity"/>
    <property type="evidence" value="ECO:0007669"/>
    <property type="project" value="TreeGrafter"/>
</dbReference>
<dbReference type="Pfam" id="PF00171">
    <property type="entry name" value="Aldedh"/>
    <property type="match status" value="1"/>
</dbReference>
<dbReference type="NCBIfam" id="TIGR01780">
    <property type="entry name" value="SSADH"/>
    <property type="match status" value="1"/>
</dbReference>
<evidence type="ECO:0000256" key="2">
    <source>
        <dbReference type="ARBA" id="ARBA00023002"/>
    </source>
</evidence>
<sequence>MSDMFKLIADYIGVENGLSISNPANGQHITTVKDWQADEVDRAIITAAEAFKSWSEQTAKDRARILQRWFHLIMDHQEDLAQIATMECGKPIAESRGEVAYGAAFVEWFAEEGKRTYGDVIPSHAAGKRIITLKQPIGVISAITPWNFPIAMITRKIAPALAAGCVAIVKPAEATPLSALALGVLAKKAGVPAHVFTVVTTTGPVKIGKILTTHPIIRKVSFTGSTAVGKILMQQAADTVKKTSMELGGNAPFIVFDDADIEAAVDGAMASKFRNAGQTCVCTNRFFIQDGIHDEFIRLFTAKVAALKIGPGNEAATQIGPLINGAAVQKIAKIVTSTVAAGADLRLGGKRHPAGDNFYTPTILTNVTMDMPAANVEIFGPVAPIIRFKSEAEVIAAANDTPYGLAAYFYTQGLGRVWRVAEALEYGMVGINEGILSTEVAPFGGVKQSGIGREGASCGIDEYMEIKYCLMGL</sequence>
<dbReference type="GO" id="GO:0009450">
    <property type="term" value="P:gamma-aminobutyric acid catabolic process"/>
    <property type="evidence" value="ECO:0007669"/>
    <property type="project" value="InterPro"/>
</dbReference>
<dbReference type="PANTHER" id="PTHR43353:SF5">
    <property type="entry name" value="SUCCINATE-SEMIALDEHYDE DEHYDROGENASE, MITOCHONDRIAL"/>
    <property type="match status" value="1"/>
</dbReference>
<dbReference type="InterPro" id="IPR029510">
    <property type="entry name" value="Ald_DH_CS_GLU"/>
</dbReference>
<dbReference type="InterPro" id="IPR016162">
    <property type="entry name" value="Ald_DH_N"/>
</dbReference>
<keyword evidence="2 4" id="KW-0560">Oxidoreductase</keyword>
<dbReference type="EC" id="1.2.1.16" evidence="4"/>
<name>A0A3B1B0J8_9ZZZZ</name>
<comment type="similarity">
    <text evidence="1">Belongs to the aldehyde dehydrogenase family.</text>
</comment>
<accession>A0A3B1B0J8</accession>
<dbReference type="SUPFAM" id="SSF53720">
    <property type="entry name" value="ALDH-like"/>
    <property type="match status" value="1"/>
</dbReference>
<protein>
    <submittedName>
        <fullName evidence="4">Succinate-semialdehyde dehydrogenase [NAD(P)+]</fullName>
        <ecNumber evidence="4">1.2.1.16</ecNumber>
    </submittedName>
</protein>
<proteinExistence type="inferred from homology"/>
<dbReference type="InterPro" id="IPR016161">
    <property type="entry name" value="Ald_DH/histidinol_DH"/>
</dbReference>
<dbReference type="PROSITE" id="PS00070">
    <property type="entry name" value="ALDEHYDE_DEHYDR_CYS"/>
    <property type="match status" value="1"/>
</dbReference>
<dbReference type="Gene3D" id="3.40.309.10">
    <property type="entry name" value="Aldehyde Dehydrogenase, Chain A, domain 2"/>
    <property type="match status" value="1"/>
</dbReference>
<evidence type="ECO:0000313" key="4">
    <source>
        <dbReference type="EMBL" id="VAX04978.1"/>
    </source>
</evidence>
<dbReference type="PANTHER" id="PTHR43353">
    <property type="entry name" value="SUCCINATE-SEMIALDEHYDE DEHYDROGENASE, MITOCHONDRIAL"/>
    <property type="match status" value="1"/>
</dbReference>
<dbReference type="InterPro" id="IPR015590">
    <property type="entry name" value="Aldehyde_DH_dom"/>
</dbReference>
<dbReference type="PROSITE" id="PS00687">
    <property type="entry name" value="ALDEHYDE_DEHYDR_GLU"/>
    <property type="match status" value="1"/>
</dbReference>
<feature type="domain" description="Aldehyde dehydrogenase" evidence="3">
    <location>
        <begin position="18"/>
        <end position="468"/>
    </location>
</feature>
<dbReference type="InterPro" id="IPR016160">
    <property type="entry name" value="Ald_DH_CS_CYS"/>
</dbReference>
<organism evidence="4">
    <name type="scientific">hydrothermal vent metagenome</name>
    <dbReference type="NCBI Taxonomy" id="652676"/>
    <lineage>
        <taxon>unclassified sequences</taxon>
        <taxon>metagenomes</taxon>
        <taxon>ecological metagenomes</taxon>
    </lineage>
</organism>
<dbReference type="CDD" id="cd07103">
    <property type="entry name" value="ALDH_F5_SSADH_GabD"/>
    <property type="match status" value="1"/>
</dbReference>
<reference evidence="4" key="1">
    <citation type="submission" date="2018-06" db="EMBL/GenBank/DDBJ databases">
        <authorList>
            <person name="Zhirakovskaya E."/>
        </authorList>
    </citation>
    <scope>NUCLEOTIDE SEQUENCE</scope>
</reference>
<dbReference type="Gene3D" id="3.40.605.10">
    <property type="entry name" value="Aldehyde Dehydrogenase, Chain A, domain 1"/>
    <property type="match status" value="1"/>
</dbReference>
<dbReference type="InterPro" id="IPR016163">
    <property type="entry name" value="Ald_DH_C"/>
</dbReference>